<comment type="subcellular location">
    <subcellularLocation>
        <location evidence="1">Cell membrane</location>
        <topology evidence="1">Multi-pass membrane protein</topology>
    </subcellularLocation>
</comment>
<feature type="transmembrane region" description="Helical" evidence="8">
    <location>
        <begin position="153"/>
        <end position="172"/>
    </location>
</feature>
<dbReference type="Proteomes" id="UP000280586">
    <property type="component" value="Chromosome"/>
</dbReference>
<dbReference type="Proteomes" id="UP001055437">
    <property type="component" value="Chromosome"/>
</dbReference>
<feature type="transmembrane region" description="Helical" evidence="8">
    <location>
        <begin position="69"/>
        <end position="92"/>
    </location>
</feature>
<dbReference type="GO" id="GO:0005886">
    <property type="term" value="C:plasma membrane"/>
    <property type="evidence" value="ECO:0007669"/>
    <property type="project" value="UniProtKB-SubCell"/>
</dbReference>
<feature type="transmembrane region" description="Helical" evidence="8">
    <location>
        <begin position="272"/>
        <end position="290"/>
    </location>
</feature>
<evidence type="ECO:0000256" key="8">
    <source>
        <dbReference type="SAM" id="Phobius"/>
    </source>
</evidence>
<evidence type="ECO:0000256" key="6">
    <source>
        <dbReference type="ARBA" id="ARBA00022989"/>
    </source>
</evidence>
<feature type="transmembrane region" description="Helical" evidence="8">
    <location>
        <begin position="12"/>
        <end position="30"/>
    </location>
</feature>
<reference evidence="9 11" key="1">
    <citation type="submission" date="2017-09" db="EMBL/GenBank/DDBJ databases">
        <authorList>
            <person name="Thomas P."/>
            <person name="Seyboldt C."/>
        </authorList>
    </citation>
    <scope>NUCLEOTIDE SEQUENCE [LARGE SCALE GENOMIC DNA]</scope>
    <source>
        <strain evidence="9 11">DSM 7534</strain>
    </source>
</reference>
<dbReference type="EMBL" id="CP023671">
    <property type="protein sequence ID" value="AYE33162.1"/>
    <property type="molecule type" value="Genomic_DNA"/>
</dbReference>
<name>A0A9N7PJQ5_CLOSE</name>
<protein>
    <submittedName>
        <fullName evidence="9">AI-2E family transporter</fullName>
    </submittedName>
</protein>
<dbReference type="EMBL" id="CP099799">
    <property type="protein sequence ID" value="USR99734.1"/>
    <property type="molecule type" value="Genomic_DNA"/>
</dbReference>
<feature type="transmembrane region" description="Helical" evidence="8">
    <location>
        <begin position="212"/>
        <end position="240"/>
    </location>
</feature>
<keyword evidence="6 8" id="KW-1133">Transmembrane helix</keyword>
<dbReference type="KEGG" id="csep:CP523_01165"/>
<evidence type="ECO:0000313" key="10">
    <source>
        <dbReference type="EMBL" id="USR99734.1"/>
    </source>
</evidence>
<gene>
    <name evidence="9" type="ORF">CP523_01165</name>
    <name evidence="10" type="ORF">NH397_09470</name>
</gene>
<feature type="transmembrane region" description="Helical" evidence="8">
    <location>
        <begin position="246"/>
        <end position="265"/>
    </location>
</feature>
<evidence type="ECO:0000313" key="9">
    <source>
        <dbReference type="EMBL" id="AYE33162.1"/>
    </source>
</evidence>
<dbReference type="PANTHER" id="PTHR21716:SF53">
    <property type="entry name" value="PERMEASE PERM-RELATED"/>
    <property type="match status" value="1"/>
</dbReference>
<sequence>MKIYKKYKSLINKILLIAFTLLLIFIYFKVGTINTIVNIVFIGFIFAYTLNPLRNYISEKFNISKRISSIILIILIVSLVLLTLYIVLPTIFRESLNFGDMLDNIEKYINDLAIKLKINDVSFFQSIYTEINEEVNRYLSGFSSNFLENMMSVLENLVSFAIIPIVTYYFLVDGDLIYNKILLVLPTEKRVIAKKAIKNIDKILSRYIISQLLLSLIIGILTFIILMLIGVRFAFILAVLNGILNIIPYFGPIIGGIPAVIIALIDSPVKALWTIIGVFILQQIEGNILSPKITGDSTNMHPIIIIILLLIGEKMGGFLGMVLAVPIGVIIKVIYDDINDYLF</sequence>
<dbReference type="Pfam" id="PF01594">
    <property type="entry name" value="AI-2E_transport"/>
    <property type="match status" value="1"/>
</dbReference>
<evidence type="ECO:0000256" key="4">
    <source>
        <dbReference type="ARBA" id="ARBA00022475"/>
    </source>
</evidence>
<evidence type="ECO:0000313" key="11">
    <source>
        <dbReference type="Proteomes" id="UP000280586"/>
    </source>
</evidence>
<evidence type="ECO:0000256" key="7">
    <source>
        <dbReference type="ARBA" id="ARBA00023136"/>
    </source>
</evidence>
<comment type="similarity">
    <text evidence="2">Belongs to the autoinducer-2 exporter (AI-2E) (TC 2.A.86) family.</text>
</comment>
<dbReference type="GO" id="GO:0055085">
    <property type="term" value="P:transmembrane transport"/>
    <property type="evidence" value="ECO:0007669"/>
    <property type="project" value="TreeGrafter"/>
</dbReference>
<dbReference type="GeneID" id="303559285"/>
<reference evidence="10" key="2">
    <citation type="submission" date="2022-06" db="EMBL/GenBank/DDBJ databases">
        <authorList>
            <person name="Holder M.E."/>
            <person name="Ajami N.J."/>
            <person name="Petrosino J.F."/>
        </authorList>
    </citation>
    <scope>NUCLEOTIDE SEQUENCE</scope>
    <source>
        <strain evidence="10">RMA 8861</strain>
    </source>
</reference>
<evidence type="ECO:0000313" key="12">
    <source>
        <dbReference type="Proteomes" id="UP001055437"/>
    </source>
</evidence>
<accession>A0A9N7PJQ5</accession>
<dbReference type="InterPro" id="IPR002549">
    <property type="entry name" value="AI-2E-like"/>
</dbReference>
<dbReference type="AlphaFoldDB" id="A0A9N7PJQ5"/>
<dbReference type="RefSeq" id="WP_066674398.1">
    <property type="nucleotide sequence ID" value="NZ_CABMIZ010000005.1"/>
</dbReference>
<feature type="transmembrane region" description="Helical" evidence="8">
    <location>
        <begin position="36"/>
        <end position="57"/>
    </location>
</feature>
<evidence type="ECO:0000256" key="3">
    <source>
        <dbReference type="ARBA" id="ARBA00022448"/>
    </source>
</evidence>
<keyword evidence="4" id="KW-1003">Cell membrane</keyword>
<organism evidence="9 11">
    <name type="scientific">Clostridium septicum</name>
    <dbReference type="NCBI Taxonomy" id="1504"/>
    <lineage>
        <taxon>Bacteria</taxon>
        <taxon>Bacillati</taxon>
        <taxon>Bacillota</taxon>
        <taxon>Clostridia</taxon>
        <taxon>Eubacteriales</taxon>
        <taxon>Clostridiaceae</taxon>
        <taxon>Clostridium</taxon>
    </lineage>
</organism>
<evidence type="ECO:0000256" key="2">
    <source>
        <dbReference type="ARBA" id="ARBA00009773"/>
    </source>
</evidence>
<keyword evidence="3" id="KW-0813">Transport</keyword>
<dbReference type="PANTHER" id="PTHR21716">
    <property type="entry name" value="TRANSMEMBRANE PROTEIN"/>
    <property type="match status" value="1"/>
</dbReference>
<keyword evidence="5 8" id="KW-0812">Transmembrane</keyword>
<keyword evidence="7 8" id="KW-0472">Membrane</keyword>
<keyword evidence="12" id="KW-1185">Reference proteome</keyword>
<proteinExistence type="inferred from homology"/>
<evidence type="ECO:0000256" key="1">
    <source>
        <dbReference type="ARBA" id="ARBA00004651"/>
    </source>
</evidence>
<evidence type="ECO:0000256" key="5">
    <source>
        <dbReference type="ARBA" id="ARBA00022692"/>
    </source>
</evidence>
<feature type="transmembrane region" description="Helical" evidence="8">
    <location>
        <begin position="302"/>
        <end position="335"/>
    </location>
</feature>
<dbReference type="OrthoDB" id="9793390at2"/>